<accession>A0ACA9YAL4</accession>
<protein>
    <submittedName>
        <fullName evidence="1">NADPH-dependent 1-acyldihydroxyacetone phosphate reductase</fullName>
    </submittedName>
</protein>
<sequence length="282" mass="30933">MKDLVVITGCSSGIGHAIAIEFAKKGYQVIAGARRLDAMKDLTSYEIEIVKLDVTSIDDVLSLKKLIETKYDGKIKYLYNNAGQPCQLPAAEVGDEDVAKCFEVNVYGCIRVTRELMDFVIKTKGTIGYTGSVAALAPIPFLSVYSASKAAIHAYADTLAFELEPFGVKVINVVTGGVKTGISDDRPLAPNTRYQGEGFKEILDKREEMKNTDSMSPKDYGLSVIRDFENSKLGTVHYYRGTSAGAVKFVARLPRFLLKKILHGLFGTGKLWSTLENMYSEA</sequence>
<gene>
    <name evidence="1" type="ORF">CLIB1444_06S02894</name>
</gene>
<proteinExistence type="predicted"/>
<name>A0ACA9YAL4_9ASCO</name>
<reference evidence="1" key="1">
    <citation type="submission" date="2022-06" db="EMBL/GenBank/DDBJ databases">
        <authorList>
            <person name="Legras J.-L."/>
            <person name="Devillers H."/>
            <person name="Grondin C."/>
        </authorList>
    </citation>
    <scope>NUCLEOTIDE SEQUENCE</scope>
    <source>
        <strain evidence="1">CLIB 1444</strain>
    </source>
</reference>
<comment type="caution">
    <text evidence="1">The sequence shown here is derived from an EMBL/GenBank/DDBJ whole genome shotgun (WGS) entry which is preliminary data.</text>
</comment>
<dbReference type="EMBL" id="CALSDN010000006">
    <property type="protein sequence ID" value="CAH6721470.1"/>
    <property type="molecule type" value="Genomic_DNA"/>
</dbReference>
<organism evidence="1 2">
    <name type="scientific">[Candida] jaroonii</name>
    <dbReference type="NCBI Taxonomy" id="467808"/>
    <lineage>
        <taxon>Eukaryota</taxon>
        <taxon>Fungi</taxon>
        <taxon>Dikarya</taxon>
        <taxon>Ascomycota</taxon>
        <taxon>Saccharomycotina</taxon>
        <taxon>Pichiomycetes</taxon>
        <taxon>Debaryomycetaceae</taxon>
        <taxon>Yamadazyma</taxon>
    </lineage>
</organism>
<evidence type="ECO:0000313" key="1">
    <source>
        <dbReference type="EMBL" id="CAH6721470.1"/>
    </source>
</evidence>
<keyword evidence="2" id="KW-1185">Reference proteome</keyword>
<evidence type="ECO:0000313" key="2">
    <source>
        <dbReference type="Proteomes" id="UP001152531"/>
    </source>
</evidence>
<dbReference type="Proteomes" id="UP001152531">
    <property type="component" value="Unassembled WGS sequence"/>
</dbReference>